<comment type="caution">
    <text evidence="5">The sequence shown here is derived from an EMBL/GenBank/DDBJ whole genome shotgun (WGS) entry which is preliminary data.</text>
</comment>
<protein>
    <submittedName>
        <fullName evidence="5">RecB family exonuclease</fullName>
    </submittedName>
</protein>
<evidence type="ECO:0000259" key="4">
    <source>
        <dbReference type="Pfam" id="PF12705"/>
    </source>
</evidence>
<reference evidence="6" key="1">
    <citation type="journal article" date="2019" name="Int. J. Syst. Evol. Microbiol.">
        <title>The Global Catalogue of Microorganisms (GCM) 10K type strain sequencing project: providing services to taxonomists for standard genome sequencing and annotation.</title>
        <authorList>
            <consortium name="The Broad Institute Genomics Platform"/>
            <consortium name="The Broad Institute Genome Sequencing Center for Infectious Disease"/>
            <person name="Wu L."/>
            <person name="Ma J."/>
        </authorList>
    </citation>
    <scope>NUCLEOTIDE SEQUENCE [LARGE SCALE GENOMIC DNA]</scope>
    <source>
        <strain evidence="6">KCTC 33576</strain>
    </source>
</reference>
<proteinExistence type="predicted"/>
<dbReference type="InterPro" id="IPR011335">
    <property type="entry name" value="Restrct_endonuc-II-like"/>
</dbReference>
<accession>A0ABW5XC74</accession>
<dbReference type="InterPro" id="IPR038726">
    <property type="entry name" value="PDDEXK_AddAB-type"/>
</dbReference>
<dbReference type="InterPro" id="IPR011604">
    <property type="entry name" value="PDDEXK-like_dom_sf"/>
</dbReference>
<keyword evidence="2" id="KW-0547">Nucleotide-binding</keyword>
<dbReference type="Pfam" id="PF12705">
    <property type="entry name" value="PDDEXK_1"/>
    <property type="match status" value="1"/>
</dbReference>
<gene>
    <name evidence="5" type="ORF">ACFSYH_02725</name>
</gene>
<evidence type="ECO:0000256" key="1">
    <source>
        <dbReference type="ARBA" id="ARBA00022763"/>
    </source>
</evidence>
<dbReference type="GO" id="GO:0004527">
    <property type="term" value="F:exonuclease activity"/>
    <property type="evidence" value="ECO:0007669"/>
    <property type="project" value="UniProtKB-KW"/>
</dbReference>
<keyword evidence="2" id="KW-0347">Helicase</keyword>
<keyword evidence="2" id="KW-0067">ATP-binding</keyword>
<keyword evidence="3" id="KW-0234">DNA repair</keyword>
<evidence type="ECO:0000313" key="5">
    <source>
        <dbReference type="EMBL" id="MFD2839478.1"/>
    </source>
</evidence>
<keyword evidence="1" id="KW-0227">DNA damage</keyword>
<sequence length="292" mass="32605">MSSTRRAPALSPSRANDYSQCPLMFRFRTIDRLPEPPSKAATKGTLVHWVLEHLYNAPIGRRSPEAAHALVPNALTAVQARTPDLDTMFESEADKKQWLAEAGKLIDRYFTLEDPNRLEPAEREVNISALLDGTMRIKGIIDRVDIAPSGAVRLVDYKTGKAPRPQYSASAAFQMRFYAVAMREARGVTPAMLQLNYLGDSQVLRNEPTEADLDQAKGKIISIWDDIRRNAERDEWRPRTSKLCGWCSFQSICPSFGGTPPELEQGASAKVWLEPPTLFDRSMSEIADDPAS</sequence>
<evidence type="ECO:0000256" key="3">
    <source>
        <dbReference type="ARBA" id="ARBA00023204"/>
    </source>
</evidence>
<evidence type="ECO:0000313" key="6">
    <source>
        <dbReference type="Proteomes" id="UP001597391"/>
    </source>
</evidence>
<dbReference type="EMBL" id="JBHUOP010000001">
    <property type="protein sequence ID" value="MFD2839478.1"/>
    <property type="molecule type" value="Genomic_DNA"/>
</dbReference>
<keyword evidence="5" id="KW-0540">Nuclease</keyword>
<dbReference type="Gene3D" id="3.90.320.10">
    <property type="match status" value="1"/>
</dbReference>
<organism evidence="5 6">
    <name type="scientific">Populibacterium corticicola</name>
    <dbReference type="NCBI Taxonomy" id="1812826"/>
    <lineage>
        <taxon>Bacteria</taxon>
        <taxon>Bacillati</taxon>
        <taxon>Actinomycetota</taxon>
        <taxon>Actinomycetes</taxon>
        <taxon>Micrococcales</taxon>
        <taxon>Jonesiaceae</taxon>
        <taxon>Populibacterium</taxon>
    </lineage>
</organism>
<keyword evidence="6" id="KW-1185">Reference proteome</keyword>
<dbReference type="SUPFAM" id="SSF52980">
    <property type="entry name" value="Restriction endonuclease-like"/>
    <property type="match status" value="1"/>
</dbReference>
<name>A0ABW5XC74_9MICO</name>
<keyword evidence="5" id="KW-0378">Hydrolase</keyword>
<feature type="domain" description="PD-(D/E)XK endonuclease-like" evidence="4">
    <location>
        <begin position="10"/>
        <end position="254"/>
    </location>
</feature>
<dbReference type="Proteomes" id="UP001597391">
    <property type="component" value="Unassembled WGS sequence"/>
</dbReference>
<evidence type="ECO:0000256" key="2">
    <source>
        <dbReference type="ARBA" id="ARBA00022806"/>
    </source>
</evidence>
<keyword evidence="5" id="KW-0269">Exonuclease</keyword>
<dbReference type="RefSeq" id="WP_377464955.1">
    <property type="nucleotide sequence ID" value="NZ_JBHUOP010000001.1"/>
</dbReference>